<protein>
    <submittedName>
        <fullName evidence="1">Uncharacterized protein</fullName>
    </submittedName>
</protein>
<organism evidence="1 2">
    <name type="scientific">Peribacillus simplex</name>
    <dbReference type="NCBI Taxonomy" id="1478"/>
    <lineage>
        <taxon>Bacteria</taxon>
        <taxon>Bacillati</taxon>
        <taxon>Bacillota</taxon>
        <taxon>Bacilli</taxon>
        <taxon>Bacillales</taxon>
        <taxon>Bacillaceae</taxon>
        <taxon>Peribacillus</taxon>
    </lineage>
</organism>
<sequence length="63" mass="7055">MPGNVNDAGAEIISIVPINKEKEAKRQEIRDGKLAPFMLIHQAFLRSMGFFNGESMNESLIYS</sequence>
<keyword evidence="2" id="KW-1185">Reference proteome</keyword>
<dbReference type="AlphaFoldDB" id="A0A109MZ25"/>
<dbReference type="Proteomes" id="UP000064189">
    <property type="component" value="Unassembled WGS sequence"/>
</dbReference>
<dbReference type="EMBL" id="LNNH01000016">
    <property type="protein sequence ID" value="KWW20496.1"/>
    <property type="molecule type" value="Genomic_DNA"/>
</dbReference>
<reference evidence="1 2" key="1">
    <citation type="submission" date="2015-11" db="EMBL/GenBank/DDBJ databases">
        <title>Genome Sequence of Bacillus simplex strain VanAntwerpen2.</title>
        <authorList>
            <person name="Couger M.B."/>
        </authorList>
    </citation>
    <scope>NUCLEOTIDE SEQUENCE [LARGE SCALE GENOMIC DNA]</scope>
    <source>
        <strain evidence="1 2">VanAntwerpen02</strain>
    </source>
</reference>
<accession>A0A109MZ25</accession>
<evidence type="ECO:0000313" key="2">
    <source>
        <dbReference type="Proteomes" id="UP000064189"/>
    </source>
</evidence>
<comment type="caution">
    <text evidence="1">The sequence shown here is derived from an EMBL/GenBank/DDBJ whole genome shotgun (WGS) entry which is preliminary data.</text>
</comment>
<proteinExistence type="predicted"/>
<gene>
    <name evidence="1" type="ORF">AS888_18205</name>
</gene>
<name>A0A109MZ25_9BACI</name>
<evidence type="ECO:0000313" key="1">
    <source>
        <dbReference type="EMBL" id="KWW20496.1"/>
    </source>
</evidence>